<dbReference type="CDD" id="cd00207">
    <property type="entry name" value="fer2"/>
    <property type="match status" value="1"/>
</dbReference>
<evidence type="ECO:0000256" key="5">
    <source>
        <dbReference type="ARBA" id="ARBA00022827"/>
    </source>
</evidence>
<dbReference type="GO" id="GO:0016491">
    <property type="term" value="F:oxidoreductase activity"/>
    <property type="evidence" value="ECO:0007669"/>
    <property type="project" value="UniProtKB-KW"/>
</dbReference>
<evidence type="ECO:0000259" key="11">
    <source>
        <dbReference type="PROSITE" id="PS51384"/>
    </source>
</evidence>
<dbReference type="InterPro" id="IPR017938">
    <property type="entry name" value="Riboflavin_synthase-like_b-brl"/>
</dbReference>
<dbReference type="PROSITE" id="PS51085">
    <property type="entry name" value="2FE2S_FER_2"/>
    <property type="match status" value="1"/>
</dbReference>
<comment type="caution">
    <text evidence="12">The sequence shown here is derived from an EMBL/GenBank/DDBJ whole genome shotgun (WGS) entry which is preliminary data.</text>
</comment>
<dbReference type="PROSITE" id="PS51384">
    <property type="entry name" value="FAD_FR"/>
    <property type="match status" value="1"/>
</dbReference>
<dbReference type="InterPro" id="IPR050415">
    <property type="entry name" value="MRET"/>
</dbReference>
<keyword evidence="7" id="KW-0408">Iron</keyword>
<reference evidence="12" key="2">
    <citation type="submission" date="2020-09" db="EMBL/GenBank/DDBJ databases">
        <authorList>
            <person name="Sun Q."/>
            <person name="Kim S."/>
        </authorList>
    </citation>
    <scope>NUCLEOTIDE SEQUENCE</scope>
    <source>
        <strain evidence="12">KCTC 42590</strain>
    </source>
</reference>
<evidence type="ECO:0000256" key="6">
    <source>
        <dbReference type="ARBA" id="ARBA00023002"/>
    </source>
</evidence>
<dbReference type="InterPro" id="IPR001709">
    <property type="entry name" value="Flavoprot_Pyr_Nucl_cyt_Rdtase"/>
</dbReference>
<dbReference type="Pfam" id="PF00175">
    <property type="entry name" value="NAD_binding_1"/>
    <property type="match status" value="1"/>
</dbReference>
<evidence type="ECO:0000256" key="9">
    <source>
        <dbReference type="ARBA" id="ARBA00034078"/>
    </source>
</evidence>
<comment type="cofactor">
    <cofactor evidence="9">
        <name>[2Fe-2S] cluster</name>
        <dbReference type="ChEBI" id="CHEBI:190135"/>
    </cofactor>
</comment>
<dbReference type="SUPFAM" id="SSF54292">
    <property type="entry name" value="2Fe-2S ferredoxin-like"/>
    <property type="match status" value="1"/>
</dbReference>
<feature type="domain" description="FAD-binding FR-type" evidence="11">
    <location>
        <begin position="2"/>
        <end position="106"/>
    </location>
</feature>
<accession>A0A919AJ42</accession>
<dbReference type="InterPro" id="IPR039261">
    <property type="entry name" value="FNR_nucleotide-bd"/>
</dbReference>
<dbReference type="GO" id="GO:0051537">
    <property type="term" value="F:2 iron, 2 sulfur cluster binding"/>
    <property type="evidence" value="ECO:0007669"/>
    <property type="project" value="UniProtKB-KW"/>
</dbReference>
<reference evidence="12" key="1">
    <citation type="journal article" date="2014" name="Int. J. Syst. Evol. Microbiol.">
        <title>Complete genome sequence of Corynebacterium casei LMG S-19264T (=DSM 44701T), isolated from a smear-ripened cheese.</title>
        <authorList>
            <consortium name="US DOE Joint Genome Institute (JGI-PGF)"/>
            <person name="Walter F."/>
            <person name="Albersmeier A."/>
            <person name="Kalinowski J."/>
            <person name="Ruckert C."/>
        </authorList>
    </citation>
    <scope>NUCLEOTIDE SEQUENCE</scope>
    <source>
        <strain evidence="12">KCTC 42590</strain>
    </source>
</reference>
<dbReference type="InterPro" id="IPR001433">
    <property type="entry name" value="OxRdtase_FAD/NAD-bd"/>
</dbReference>
<evidence type="ECO:0000256" key="3">
    <source>
        <dbReference type="ARBA" id="ARBA00022714"/>
    </source>
</evidence>
<dbReference type="PRINTS" id="PR00406">
    <property type="entry name" value="CYTB5RDTASE"/>
</dbReference>
<feature type="domain" description="2Fe-2S ferredoxin-type" evidence="10">
    <location>
        <begin position="264"/>
        <end position="353"/>
    </location>
</feature>
<evidence type="ECO:0000256" key="4">
    <source>
        <dbReference type="ARBA" id="ARBA00022723"/>
    </source>
</evidence>
<dbReference type="Gene3D" id="3.40.50.80">
    <property type="entry name" value="Nucleotide-binding domain of ferredoxin-NADP reductase (FNR) module"/>
    <property type="match status" value="1"/>
</dbReference>
<gene>
    <name evidence="12" type="primary">paaE</name>
    <name evidence="12" type="ORF">GCM10017044_00890</name>
</gene>
<keyword evidence="4" id="KW-0479">Metal-binding</keyword>
<evidence type="ECO:0000256" key="8">
    <source>
        <dbReference type="ARBA" id="ARBA00023014"/>
    </source>
</evidence>
<dbReference type="AlphaFoldDB" id="A0A919AJ42"/>
<protein>
    <submittedName>
        <fullName evidence="12">Phenylacetic acid degradation protein</fullName>
    </submittedName>
</protein>
<evidence type="ECO:0000256" key="2">
    <source>
        <dbReference type="ARBA" id="ARBA00022630"/>
    </source>
</evidence>
<dbReference type="InterPro" id="IPR001041">
    <property type="entry name" value="2Fe-2S_ferredoxin-type"/>
</dbReference>
<evidence type="ECO:0000256" key="7">
    <source>
        <dbReference type="ARBA" id="ARBA00023004"/>
    </source>
</evidence>
<dbReference type="InterPro" id="IPR017927">
    <property type="entry name" value="FAD-bd_FR_type"/>
</dbReference>
<organism evidence="12 13">
    <name type="scientific">Kordiimonas sediminis</name>
    <dbReference type="NCBI Taxonomy" id="1735581"/>
    <lineage>
        <taxon>Bacteria</taxon>
        <taxon>Pseudomonadati</taxon>
        <taxon>Pseudomonadota</taxon>
        <taxon>Alphaproteobacteria</taxon>
        <taxon>Kordiimonadales</taxon>
        <taxon>Kordiimonadaceae</taxon>
        <taxon>Kordiimonas</taxon>
    </lineage>
</organism>
<dbReference type="PRINTS" id="PR00371">
    <property type="entry name" value="FPNCR"/>
</dbReference>
<dbReference type="SUPFAM" id="SSF63380">
    <property type="entry name" value="Riboflavin synthase domain-like"/>
    <property type="match status" value="1"/>
</dbReference>
<keyword evidence="2" id="KW-0285">Flavoprotein</keyword>
<dbReference type="EMBL" id="BNCI01000001">
    <property type="protein sequence ID" value="GHF11021.1"/>
    <property type="molecule type" value="Genomic_DNA"/>
</dbReference>
<dbReference type="PANTHER" id="PTHR47354:SF8">
    <property type="entry name" value="1,2-PHENYLACETYL-COA EPOXIDASE, SUBUNIT E"/>
    <property type="match status" value="1"/>
</dbReference>
<keyword evidence="8" id="KW-0411">Iron-sulfur</keyword>
<name>A0A919AJ42_9PROT</name>
<dbReference type="RefSeq" id="WP_191249596.1">
    <property type="nucleotide sequence ID" value="NZ_BNCI01000001.1"/>
</dbReference>
<evidence type="ECO:0000256" key="1">
    <source>
        <dbReference type="ARBA" id="ARBA00001974"/>
    </source>
</evidence>
<evidence type="ECO:0000313" key="13">
    <source>
        <dbReference type="Proteomes" id="UP000630923"/>
    </source>
</evidence>
<dbReference type="Pfam" id="PF00970">
    <property type="entry name" value="FAD_binding_6"/>
    <property type="match status" value="1"/>
</dbReference>
<sequence>MHQHHELTVSGVEKNTPETIVVTFDVPEGLRDAYQYKQGQHLTLIKDLNGEELRRSYSICSSVGECKLTVAIREVENGRFSTYANANLAVGDKIDVMTPTGHFYVDLDDTSSRTYAAFAAGSGITPLMSIIKTTLQTEPNARFLLFYGNRTGRSTIFRSEISDLKNRFTDRFSYWHFLSQEDLEMEFFNGRLDCNKTQEIFKRIISADKIDHAFVCGPDAMIDGVIEGLKSSGFTDKQIHSEKFLSEGQQAVAPGRAAEVEGEAEMTLVIDGDEFSITSSHSVAILDAAIEGDLDVPFACKGGVCCTCRAKVLEGDVEMVLNQGLEPEEVAAGYVLTCQSYAVSDKVVLSFDE</sequence>
<dbReference type="InterPro" id="IPR008333">
    <property type="entry name" value="Cbr1-like_FAD-bd_dom"/>
</dbReference>
<dbReference type="GO" id="GO:0046872">
    <property type="term" value="F:metal ion binding"/>
    <property type="evidence" value="ECO:0007669"/>
    <property type="project" value="UniProtKB-KW"/>
</dbReference>
<proteinExistence type="predicted"/>
<keyword evidence="5" id="KW-0274">FAD</keyword>
<dbReference type="InterPro" id="IPR036010">
    <property type="entry name" value="2Fe-2S_ferredoxin-like_sf"/>
</dbReference>
<dbReference type="Gene3D" id="3.10.20.30">
    <property type="match status" value="1"/>
</dbReference>
<dbReference type="SUPFAM" id="SSF52343">
    <property type="entry name" value="Ferredoxin reductase-like, C-terminal NADP-linked domain"/>
    <property type="match status" value="1"/>
</dbReference>
<comment type="cofactor">
    <cofactor evidence="1">
        <name>FAD</name>
        <dbReference type="ChEBI" id="CHEBI:57692"/>
    </cofactor>
</comment>
<evidence type="ECO:0000259" key="10">
    <source>
        <dbReference type="PROSITE" id="PS51085"/>
    </source>
</evidence>
<keyword evidence="13" id="KW-1185">Reference proteome</keyword>
<dbReference type="Pfam" id="PF00111">
    <property type="entry name" value="Fer2"/>
    <property type="match status" value="1"/>
</dbReference>
<keyword evidence="6" id="KW-0560">Oxidoreductase</keyword>
<dbReference type="PANTHER" id="PTHR47354">
    <property type="entry name" value="NADH OXIDOREDUCTASE HCR"/>
    <property type="match status" value="1"/>
</dbReference>
<dbReference type="GO" id="GO:0050660">
    <property type="term" value="F:flavin adenine dinucleotide binding"/>
    <property type="evidence" value="ECO:0007669"/>
    <property type="project" value="TreeGrafter"/>
</dbReference>
<evidence type="ECO:0000313" key="12">
    <source>
        <dbReference type="EMBL" id="GHF11021.1"/>
    </source>
</evidence>
<dbReference type="Proteomes" id="UP000630923">
    <property type="component" value="Unassembled WGS sequence"/>
</dbReference>
<keyword evidence="3" id="KW-0001">2Fe-2S</keyword>
<dbReference type="InterPro" id="IPR012675">
    <property type="entry name" value="Beta-grasp_dom_sf"/>
</dbReference>
<dbReference type="CDD" id="cd06214">
    <property type="entry name" value="PA_degradation_oxidoreductase_like"/>
    <property type="match status" value="1"/>
</dbReference>
<dbReference type="Gene3D" id="2.40.30.10">
    <property type="entry name" value="Translation factors"/>
    <property type="match status" value="1"/>
</dbReference>